<evidence type="ECO:0000256" key="2">
    <source>
        <dbReference type="SAM" id="Phobius"/>
    </source>
</evidence>
<feature type="region of interest" description="Disordered" evidence="1">
    <location>
        <begin position="57"/>
        <end position="93"/>
    </location>
</feature>
<evidence type="ECO:0000313" key="3">
    <source>
        <dbReference type="EMBL" id="CAJ0601461.1"/>
    </source>
</evidence>
<organism evidence="3 4">
    <name type="scientific">Cylicocyclus nassatus</name>
    <name type="common">Nematode worm</name>
    <dbReference type="NCBI Taxonomy" id="53992"/>
    <lineage>
        <taxon>Eukaryota</taxon>
        <taxon>Metazoa</taxon>
        <taxon>Ecdysozoa</taxon>
        <taxon>Nematoda</taxon>
        <taxon>Chromadorea</taxon>
        <taxon>Rhabditida</taxon>
        <taxon>Rhabditina</taxon>
        <taxon>Rhabditomorpha</taxon>
        <taxon>Strongyloidea</taxon>
        <taxon>Strongylidae</taxon>
        <taxon>Cylicocyclus</taxon>
    </lineage>
</organism>
<feature type="transmembrane region" description="Helical" evidence="2">
    <location>
        <begin position="6"/>
        <end position="25"/>
    </location>
</feature>
<protein>
    <submittedName>
        <fullName evidence="3">Uncharacterized protein</fullName>
    </submittedName>
</protein>
<keyword evidence="2" id="KW-0472">Membrane</keyword>
<reference evidence="3" key="1">
    <citation type="submission" date="2023-07" db="EMBL/GenBank/DDBJ databases">
        <authorList>
            <consortium name="CYATHOMIX"/>
        </authorList>
    </citation>
    <scope>NUCLEOTIDE SEQUENCE</scope>
    <source>
        <strain evidence="3">N/A</strain>
    </source>
</reference>
<evidence type="ECO:0000256" key="1">
    <source>
        <dbReference type="SAM" id="MobiDB-lite"/>
    </source>
</evidence>
<accession>A0AA36M7S9</accession>
<gene>
    <name evidence="3" type="ORF">CYNAS_LOCUS13444</name>
</gene>
<dbReference type="Proteomes" id="UP001176961">
    <property type="component" value="Unassembled WGS sequence"/>
</dbReference>
<dbReference type="AlphaFoldDB" id="A0AA36M7S9"/>
<feature type="compositionally biased region" description="Basic and acidic residues" evidence="1">
    <location>
        <begin position="74"/>
        <end position="93"/>
    </location>
</feature>
<name>A0AA36M7S9_CYLNA</name>
<evidence type="ECO:0000313" key="4">
    <source>
        <dbReference type="Proteomes" id="UP001176961"/>
    </source>
</evidence>
<proteinExistence type="predicted"/>
<keyword evidence="2" id="KW-1133">Transmembrane helix</keyword>
<keyword evidence="2" id="KW-0812">Transmembrane</keyword>
<comment type="caution">
    <text evidence="3">The sequence shown here is derived from an EMBL/GenBank/DDBJ whole genome shotgun (WGS) entry which is preliminary data.</text>
</comment>
<feature type="region of interest" description="Disordered" evidence="1">
    <location>
        <begin position="126"/>
        <end position="146"/>
    </location>
</feature>
<keyword evidence="4" id="KW-1185">Reference proteome</keyword>
<sequence length="196" mass="22411">MAAFLFIYSIWWSFYSMCIIIKYMYIVMEIIWPPRIPLRCEPYRVKNMLPSYGLIPDEVSDSEEDAPGLVDIGSSREKGGLTNESKESREMESTVRVHLTDDQGADGGTVENVSVLVKTRPRRKKVECTQVSEKRKQHKSSSPPSEQIVNSVEVDLGKVLITEDVALLQIHTVGSTLKFERIRQPRMNESRRFTEA</sequence>
<dbReference type="EMBL" id="CATQJL010000305">
    <property type="protein sequence ID" value="CAJ0601461.1"/>
    <property type="molecule type" value="Genomic_DNA"/>
</dbReference>